<evidence type="ECO:0000256" key="2">
    <source>
        <dbReference type="ARBA" id="ARBA00004370"/>
    </source>
</evidence>
<dbReference type="KEGG" id="slt:Slit_1543"/>
<proteinExistence type="inferred from homology"/>
<dbReference type="InterPro" id="IPR029787">
    <property type="entry name" value="Nucleotide_cyclase"/>
</dbReference>
<dbReference type="SUPFAM" id="SSF55073">
    <property type="entry name" value="Nucleotide cyclase"/>
    <property type="match status" value="1"/>
</dbReference>
<dbReference type="SMART" id="SM00044">
    <property type="entry name" value="CYCc"/>
    <property type="match status" value="1"/>
</dbReference>
<evidence type="ECO:0000256" key="10">
    <source>
        <dbReference type="ARBA" id="ARBA00022989"/>
    </source>
</evidence>
<evidence type="ECO:0000256" key="7">
    <source>
        <dbReference type="ARBA" id="ARBA00022741"/>
    </source>
</evidence>
<evidence type="ECO:0000256" key="13">
    <source>
        <dbReference type="ARBA" id="ARBA00023239"/>
    </source>
</evidence>
<dbReference type="Gene3D" id="3.30.70.1230">
    <property type="entry name" value="Nucleotide cyclase"/>
    <property type="match status" value="1"/>
</dbReference>
<dbReference type="STRING" id="580332.Slit_1543"/>
<dbReference type="InterPro" id="IPR001054">
    <property type="entry name" value="A/G_cyclase"/>
</dbReference>
<accession>D5CS43</accession>
<evidence type="ECO:0000256" key="14">
    <source>
        <dbReference type="ARBA" id="ARBA00032597"/>
    </source>
</evidence>
<feature type="domain" description="Guanylate cyclase" evidence="19">
    <location>
        <begin position="231"/>
        <end position="358"/>
    </location>
</feature>
<feature type="transmembrane region" description="Helical" evidence="18">
    <location>
        <begin position="31"/>
        <end position="51"/>
    </location>
</feature>
<dbReference type="Pfam" id="PF00211">
    <property type="entry name" value="Guanylate_cyc"/>
    <property type="match status" value="1"/>
</dbReference>
<keyword evidence="7" id="KW-0547">Nucleotide-binding</keyword>
<evidence type="ECO:0000256" key="11">
    <source>
        <dbReference type="ARBA" id="ARBA00022998"/>
    </source>
</evidence>
<evidence type="ECO:0000256" key="3">
    <source>
        <dbReference type="ARBA" id="ARBA00012201"/>
    </source>
</evidence>
<evidence type="ECO:0000256" key="15">
    <source>
        <dbReference type="ARBA" id="ARBA00032637"/>
    </source>
</evidence>
<dbReference type="PROSITE" id="PS00452">
    <property type="entry name" value="GUANYLATE_CYCLASE_1"/>
    <property type="match status" value="1"/>
</dbReference>
<evidence type="ECO:0000256" key="12">
    <source>
        <dbReference type="ARBA" id="ARBA00023136"/>
    </source>
</evidence>
<feature type="transmembrane region" description="Helical" evidence="18">
    <location>
        <begin position="57"/>
        <end position="78"/>
    </location>
</feature>
<keyword evidence="5 18" id="KW-0812">Transmembrane</keyword>
<dbReference type="GO" id="GO:0005524">
    <property type="term" value="F:ATP binding"/>
    <property type="evidence" value="ECO:0007669"/>
    <property type="project" value="UniProtKB-KW"/>
</dbReference>
<dbReference type="GO" id="GO:0006171">
    <property type="term" value="P:cAMP biosynthetic process"/>
    <property type="evidence" value="ECO:0007669"/>
    <property type="project" value="UniProtKB-KW"/>
</dbReference>
<dbReference type="CDD" id="cd07302">
    <property type="entry name" value="CHD"/>
    <property type="match status" value="1"/>
</dbReference>
<dbReference type="EC" id="4.6.1.1" evidence="3"/>
<keyword evidence="12 18" id="KW-0472">Membrane</keyword>
<comment type="similarity">
    <text evidence="17">Belongs to the adenylyl cyclase class-4/guanylyl cyclase family.</text>
</comment>
<keyword evidence="10 18" id="KW-1133">Transmembrane helix</keyword>
<dbReference type="OrthoDB" id="9802500at2"/>
<keyword evidence="8" id="KW-0067">ATP-binding</keyword>
<keyword evidence="13 17" id="KW-0456">Lyase</keyword>
<keyword evidence="11" id="KW-0115">cAMP biosynthesis</keyword>
<protein>
    <recommendedName>
        <fullName evidence="4">Adenylate cyclase</fullName>
        <ecNumber evidence="3">4.6.1.1</ecNumber>
    </recommendedName>
    <alternativeName>
        <fullName evidence="14">ATP pyrophosphate-lyase</fullName>
    </alternativeName>
    <alternativeName>
        <fullName evidence="15">Adenylyl cyclase</fullName>
    </alternativeName>
</protein>
<evidence type="ECO:0000313" key="21">
    <source>
        <dbReference type="Proteomes" id="UP000001625"/>
    </source>
</evidence>
<comment type="subunit">
    <text evidence="16">Homodimer. Can also exist as monomer.</text>
</comment>
<keyword evidence="9" id="KW-0460">Magnesium</keyword>
<dbReference type="AlphaFoldDB" id="D5CS43"/>
<feature type="transmembrane region" description="Helical" evidence="18">
    <location>
        <begin position="161"/>
        <end position="183"/>
    </location>
</feature>
<dbReference type="Proteomes" id="UP000001625">
    <property type="component" value="Chromosome"/>
</dbReference>
<dbReference type="GO" id="GO:0004016">
    <property type="term" value="F:adenylate cyclase activity"/>
    <property type="evidence" value="ECO:0007669"/>
    <property type="project" value="UniProtKB-EC"/>
</dbReference>
<organism evidence="20 21">
    <name type="scientific">Sideroxydans lithotrophicus (strain ES-1)</name>
    <dbReference type="NCBI Taxonomy" id="580332"/>
    <lineage>
        <taxon>Bacteria</taxon>
        <taxon>Pseudomonadati</taxon>
        <taxon>Pseudomonadota</taxon>
        <taxon>Betaproteobacteria</taxon>
        <taxon>Nitrosomonadales</taxon>
        <taxon>Gallionellaceae</taxon>
        <taxon>Sideroxydans</taxon>
    </lineage>
</organism>
<feature type="transmembrane region" description="Helical" evidence="18">
    <location>
        <begin position="125"/>
        <end position="149"/>
    </location>
</feature>
<dbReference type="GO" id="GO:0046872">
    <property type="term" value="F:metal ion binding"/>
    <property type="evidence" value="ECO:0007669"/>
    <property type="project" value="UniProtKB-KW"/>
</dbReference>
<dbReference type="PROSITE" id="PS50125">
    <property type="entry name" value="GUANYLATE_CYCLASE_2"/>
    <property type="match status" value="1"/>
</dbReference>
<evidence type="ECO:0000256" key="16">
    <source>
        <dbReference type="ARBA" id="ARBA00064436"/>
    </source>
</evidence>
<dbReference type="eggNOG" id="COG2114">
    <property type="taxonomic scope" value="Bacteria"/>
</dbReference>
<dbReference type="PANTHER" id="PTHR11920">
    <property type="entry name" value="GUANYLYL CYCLASE"/>
    <property type="match status" value="1"/>
</dbReference>
<evidence type="ECO:0000256" key="18">
    <source>
        <dbReference type="SAM" id="Phobius"/>
    </source>
</evidence>
<comment type="subcellular location">
    <subcellularLocation>
        <location evidence="2">Membrane</location>
    </subcellularLocation>
</comment>
<evidence type="ECO:0000256" key="9">
    <source>
        <dbReference type="ARBA" id="ARBA00022842"/>
    </source>
</evidence>
<dbReference type="PANTHER" id="PTHR11920:SF335">
    <property type="entry name" value="GUANYLATE CYCLASE"/>
    <property type="match status" value="1"/>
</dbReference>
<evidence type="ECO:0000256" key="6">
    <source>
        <dbReference type="ARBA" id="ARBA00022723"/>
    </source>
</evidence>
<dbReference type="FunFam" id="3.30.70.1230:FF:000033">
    <property type="entry name" value="Adenylate cyclase"/>
    <property type="match status" value="1"/>
</dbReference>
<evidence type="ECO:0000256" key="5">
    <source>
        <dbReference type="ARBA" id="ARBA00022692"/>
    </source>
</evidence>
<evidence type="ECO:0000313" key="20">
    <source>
        <dbReference type="EMBL" id="ADE11779.1"/>
    </source>
</evidence>
<reference evidence="20 21" key="1">
    <citation type="submission" date="2010-03" db="EMBL/GenBank/DDBJ databases">
        <title>Complete sequence of Sideroxydans lithotrophicus ES-1.</title>
        <authorList>
            <consortium name="US DOE Joint Genome Institute"/>
            <person name="Lucas S."/>
            <person name="Copeland A."/>
            <person name="Lapidus A."/>
            <person name="Cheng J.-F."/>
            <person name="Bruce D."/>
            <person name="Goodwin L."/>
            <person name="Pitluck S."/>
            <person name="Munk A.C."/>
            <person name="Detter J.C."/>
            <person name="Han C."/>
            <person name="Tapia R."/>
            <person name="Larimer F."/>
            <person name="Land M."/>
            <person name="Hauser L."/>
            <person name="Kyrpides N."/>
            <person name="Ivanova N."/>
            <person name="Emerson D."/>
            <person name="Woyke T."/>
        </authorList>
    </citation>
    <scope>NUCLEOTIDE SEQUENCE [LARGE SCALE GENOMIC DNA]</scope>
    <source>
        <strain evidence="20 21">ES-1</strain>
    </source>
</reference>
<evidence type="ECO:0000259" key="19">
    <source>
        <dbReference type="PROSITE" id="PS50125"/>
    </source>
</evidence>
<dbReference type="InterPro" id="IPR050401">
    <property type="entry name" value="Cyclic_nucleotide_synthase"/>
</dbReference>
<gene>
    <name evidence="20" type="ordered locus">Slit_1543</name>
</gene>
<dbReference type="GO" id="GO:0005886">
    <property type="term" value="C:plasma membrane"/>
    <property type="evidence" value="ECO:0007669"/>
    <property type="project" value="UniProtKB-ARBA"/>
</dbReference>
<dbReference type="InterPro" id="IPR018297">
    <property type="entry name" value="A/G_cyclase_CS"/>
</dbReference>
<evidence type="ECO:0000256" key="4">
    <source>
        <dbReference type="ARBA" id="ARBA00021420"/>
    </source>
</evidence>
<keyword evidence="6" id="KW-0479">Metal-binding</keyword>
<evidence type="ECO:0000256" key="17">
    <source>
        <dbReference type="RuleBase" id="RU000405"/>
    </source>
</evidence>
<evidence type="ECO:0000256" key="1">
    <source>
        <dbReference type="ARBA" id="ARBA00001593"/>
    </source>
</evidence>
<evidence type="ECO:0000256" key="8">
    <source>
        <dbReference type="ARBA" id="ARBA00022840"/>
    </source>
</evidence>
<keyword evidence="21" id="KW-1185">Reference proteome</keyword>
<sequence length="406" mass="44274">MTELINRLIDRIDNAATLPEDPPPVRLQKTLLIFLNAAGFLLVPWGAWYLFDNGMALPAQVVLGYSVLSAVALAHLLATKRVSIASALQLVGLLLVPVILQWTMGGFVASGAIVLWSLLAPLCALVFLGTRLAVWWFAVFALLVLVAAARDIANGVTQQQVLLYCENVLLVSAIAFISLRFFVVERDKAQAALQREQARSESLLLNILPPPIAERLKAGSQTIADGYAEATILFADLVGFTKMSTTVSPERLVVMLNSLFSRFDELSGRFGVEKIKTIGDAYMACAGVPVARPDHAEAVVDMALAMREALQEHNREFGSNLQIRIGINTGPVVAGVIGLKKFIYDLWGDTVNLASRMESNGVPNRVQVSMATWEKLRDKYDFEPRGVLDVKGIGLVEAYLLIGKKT</sequence>
<comment type="catalytic activity">
    <reaction evidence="1">
        <text>ATP = 3',5'-cyclic AMP + diphosphate</text>
        <dbReference type="Rhea" id="RHEA:15389"/>
        <dbReference type="ChEBI" id="CHEBI:30616"/>
        <dbReference type="ChEBI" id="CHEBI:33019"/>
        <dbReference type="ChEBI" id="CHEBI:58165"/>
        <dbReference type="EC" id="4.6.1.1"/>
    </reaction>
</comment>
<feature type="transmembrane region" description="Helical" evidence="18">
    <location>
        <begin position="90"/>
        <end position="119"/>
    </location>
</feature>
<dbReference type="GO" id="GO:0035556">
    <property type="term" value="P:intracellular signal transduction"/>
    <property type="evidence" value="ECO:0007669"/>
    <property type="project" value="InterPro"/>
</dbReference>
<dbReference type="EMBL" id="CP001965">
    <property type="protein sequence ID" value="ADE11779.1"/>
    <property type="molecule type" value="Genomic_DNA"/>
</dbReference>
<dbReference type="RefSeq" id="WP_013029677.1">
    <property type="nucleotide sequence ID" value="NC_013959.1"/>
</dbReference>
<dbReference type="HOGENOM" id="CLU_001072_14_1_4"/>
<name>D5CS43_SIDLE</name>